<reference evidence="3" key="1">
    <citation type="submission" date="2023-07" db="EMBL/GenBank/DDBJ databases">
        <title>30 novel species of actinomycetes from the DSMZ collection.</title>
        <authorList>
            <person name="Nouioui I."/>
        </authorList>
    </citation>
    <scope>NUCLEOTIDE SEQUENCE [LARGE SCALE GENOMIC DNA]</scope>
    <source>
        <strain evidence="3">DSM 41886</strain>
    </source>
</reference>
<dbReference type="SUPFAM" id="SSF47413">
    <property type="entry name" value="lambda repressor-like DNA-binding domains"/>
    <property type="match status" value="1"/>
</dbReference>
<sequence>MTGTTKMPGPGQNVAVLRKARGMGQAALARRAGISVSLLSKIEIGDRTLSQGVAASIASSLGYTLDEVLGKTPVEPANEGKIKELRGAIRRFDLPGEPHQNSSELVGALGEIIRLRGNADLAGVLSRLPGLLADATNHAHVVGRPGAWSMVADVYSTVYWLAARHRWMDLADLAVTKQRMAAERADPLAAVIAARDEAGTFLNFGDFAGGLAVVDRAVVQAETILTAHERLFGLGILHLRGMTLAGRLKDKVEAARHREQAWRMADEFPRDAGDHGIHFGPENTLTHVVATSVDLEEYGDALSAMENISHNPLSLPATRIGPLRMNFSRARLALGDREGALDSLSDAWDAAPQMARVHPHSQELLRVLTSIHRRSNPRLMTLAKRAGIPF</sequence>
<organism evidence="2 3">
    <name type="scientific">Streptomyces johnsoniae</name>
    <dbReference type="NCBI Taxonomy" id="3075532"/>
    <lineage>
        <taxon>Bacteria</taxon>
        <taxon>Bacillati</taxon>
        <taxon>Actinomycetota</taxon>
        <taxon>Actinomycetes</taxon>
        <taxon>Kitasatosporales</taxon>
        <taxon>Streptomycetaceae</taxon>
        <taxon>Streptomyces</taxon>
    </lineage>
</organism>
<dbReference type="CDD" id="cd00093">
    <property type="entry name" value="HTH_XRE"/>
    <property type="match status" value="1"/>
</dbReference>
<dbReference type="EMBL" id="JAVREV010000020">
    <property type="protein sequence ID" value="MDT0446531.1"/>
    <property type="molecule type" value="Genomic_DNA"/>
</dbReference>
<name>A0ABU2SC44_9ACTN</name>
<comment type="caution">
    <text evidence="2">The sequence shown here is derived from an EMBL/GenBank/DDBJ whole genome shotgun (WGS) entry which is preliminary data.</text>
</comment>
<gene>
    <name evidence="2" type="ORF">RM779_28620</name>
</gene>
<proteinExistence type="predicted"/>
<dbReference type="Proteomes" id="UP001183615">
    <property type="component" value="Unassembled WGS sequence"/>
</dbReference>
<dbReference type="InterPro" id="IPR010982">
    <property type="entry name" value="Lambda_DNA-bd_dom_sf"/>
</dbReference>
<evidence type="ECO:0000313" key="3">
    <source>
        <dbReference type="Proteomes" id="UP001183615"/>
    </source>
</evidence>
<dbReference type="Gene3D" id="1.10.260.40">
    <property type="entry name" value="lambda repressor-like DNA-binding domains"/>
    <property type="match status" value="1"/>
</dbReference>
<dbReference type="SMART" id="SM00530">
    <property type="entry name" value="HTH_XRE"/>
    <property type="match status" value="1"/>
</dbReference>
<evidence type="ECO:0000259" key="1">
    <source>
        <dbReference type="PROSITE" id="PS50943"/>
    </source>
</evidence>
<evidence type="ECO:0000313" key="2">
    <source>
        <dbReference type="EMBL" id="MDT0446531.1"/>
    </source>
</evidence>
<protein>
    <submittedName>
        <fullName evidence="2">Helix-turn-helix transcriptional regulator</fullName>
    </submittedName>
</protein>
<keyword evidence="3" id="KW-1185">Reference proteome</keyword>
<dbReference type="Pfam" id="PF01381">
    <property type="entry name" value="HTH_3"/>
    <property type="match status" value="1"/>
</dbReference>
<accession>A0ABU2SC44</accession>
<feature type="domain" description="HTH cro/C1-type" evidence="1">
    <location>
        <begin position="14"/>
        <end position="68"/>
    </location>
</feature>
<dbReference type="InterPro" id="IPR001387">
    <property type="entry name" value="Cro/C1-type_HTH"/>
</dbReference>
<dbReference type="RefSeq" id="WP_311620683.1">
    <property type="nucleotide sequence ID" value="NZ_JAVREV010000020.1"/>
</dbReference>
<dbReference type="PROSITE" id="PS50943">
    <property type="entry name" value="HTH_CROC1"/>
    <property type="match status" value="1"/>
</dbReference>